<evidence type="ECO:0000256" key="8">
    <source>
        <dbReference type="SAM" id="Phobius"/>
    </source>
</evidence>
<dbReference type="InterPro" id="IPR002401">
    <property type="entry name" value="Cyt_P450_E_grp-I"/>
</dbReference>
<keyword evidence="8" id="KW-0812">Transmembrane</keyword>
<keyword evidence="6" id="KW-0503">Monooxygenase</keyword>
<dbReference type="Proteomes" id="UP001159405">
    <property type="component" value="Unassembled WGS sequence"/>
</dbReference>
<gene>
    <name evidence="9" type="ORF">PLOB_00036227</name>
</gene>
<keyword evidence="2" id="KW-0349">Heme</keyword>
<dbReference type="InterPro" id="IPR036396">
    <property type="entry name" value="Cyt_P450_sf"/>
</dbReference>
<feature type="non-terminal residue" evidence="9">
    <location>
        <position position="553"/>
    </location>
</feature>
<evidence type="ECO:0000256" key="2">
    <source>
        <dbReference type="ARBA" id="ARBA00022617"/>
    </source>
</evidence>
<evidence type="ECO:0000256" key="3">
    <source>
        <dbReference type="ARBA" id="ARBA00022723"/>
    </source>
</evidence>
<evidence type="ECO:0000313" key="9">
    <source>
        <dbReference type="EMBL" id="CAH3131689.1"/>
    </source>
</evidence>
<name>A0ABN8P2S4_9CNID</name>
<keyword evidence="7" id="KW-0175">Coiled coil</keyword>
<organism evidence="9 10">
    <name type="scientific">Porites lobata</name>
    <dbReference type="NCBI Taxonomy" id="104759"/>
    <lineage>
        <taxon>Eukaryota</taxon>
        <taxon>Metazoa</taxon>
        <taxon>Cnidaria</taxon>
        <taxon>Anthozoa</taxon>
        <taxon>Hexacorallia</taxon>
        <taxon>Scleractinia</taxon>
        <taxon>Fungiina</taxon>
        <taxon>Poritidae</taxon>
        <taxon>Porites</taxon>
    </lineage>
</organism>
<evidence type="ECO:0000256" key="4">
    <source>
        <dbReference type="ARBA" id="ARBA00023002"/>
    </source>
</evidence>
<comment type="similarity">
    <text evidence="1">Belongs to the cytochrome P450 family.</text>
</comment>
<evidence type="ECO:0000256" key="7">
    <source>
        <dbReference type="SAM" id="Coils"/>
    </source>
</evidence>
<keyword evidence="5" id="KW-0408">Iron</keyword>
<evidence type="ECO:0000256" key="5">
    <source>
        <dbReference type="ARBA" id="ARBA00023004"/>
    </source>
</evidence>
<feature type="coiled-coil region" evidence="7">
    <location>
        <begin position="182"/>
        <end position="281"/>
    </location>
</feature>
<keyword evidence="3" id="KW-0479">Metal-binding</keyword>
<comment type="caution">
    <text evidence="9">The sequence shown here is derived from an EMBL/GenBank/DDBJ whole genome shotgun (WGS) entry which is preliminary data.</text>
</comment>
<dbReference type="Gene3D" id="1.10.630.10">
    <property type="entry name" value="Cytochrome P450"/>
    <property type="match status" value="1"/>
</dbReference>
<protein>
    <recommendedName>
        <fullName evidence="11">Cytochrome P450</fullName>
    </recommendedName>
</protein>
<dbReference type="SUPFAM" id="SSF48264">
    <property type="entry name" value="Cytochrome P450"/>
    <property type="match status" value="1"/>
</dbReference>
<reference evidence="9 10" key="1">
    <citation type="submission" date="2022-05" db="EMBL/GenBank/DDBJ databases">
        <authorList>
            <consortium name="Genoscope - CEA"/>
            <person name="William W."/>
        </authorList>
    </citation>
    <scope>NUCLEOTIDE SEQUENCE [LARGE SCALE GENOMIC DNA]</scope>
</reference>
<keyword evidence="10" id="KW-1185">Reference proteome</keyword>
<dbReference type="InterPro" id="IPR001128">
    <property type="entry name" value="Cyt_P450"/>
</dbReference>
<dbReference type="EMBL" id="CALNXK010000050">
    <property type="protein sequence ID" value="CAH3131689.1"/>
    <property type="molecule type" value="Genomic_DNA"/>
</dbReference>
<evidence type="ECO:0000313" key="10">
    <source>
        <dbReference type="Proteomes" id="UP001159405"/>
    </source>
</evidence>
<keyword evidence="8" id="KW-0472">Membrane</keyword>
<evidence type="ECO:0008006" key="11">
    <source>
        <dbReference type="Google" id="ProtNLM"/>
    </source>
</evidence>
<evidence type="ECO:0000256" key="1">
    <source>
        <dbReference type="ARBA" id="ARBA00010617"/>
    </source>
</evidence>
<evidence type="ECO:0000256" key="6">
    <source>
        <dbReference type="ARBA" id="ARBA00023033"/>
    </source>
</evidence>
<feature type="transmembrane region" description="Helical" evidence="8">
    <location>
        <begin position="282"/>
        <end position="299"/>
    </location>
</feature>
<dbReference type="Pfam" id="PF00067">
    <property type="entry name" value="p450"/>
    <property type="match status" value="1"/>
</dbReference>
<keyword evidence="8" id="KW-1133">Transmembrane helix</keyword>
<accession>A0ABN8P2S4</accession>
<keyword evidence="4" id="KW-0560">Oxidoreductase</keyword>
<dbReference type="PRINTS" id="PR00463">
    <property type="entry name" value="EP450I"/>
</dbReference>
<dbReference type="PANTHER" id="PTHR24289:SF1">
    <property type="entry name" value="STEROID 17-ALPHA-HYDROXYLASE_17,20 LYASE"/>
    <property type="match status" value="1"/>
</dbReference>
<sequence length="553" mass="63380">MEMTSPPKPTRIVNCLLPNPVEDEALESKGDEDFSEKNGDLSLSSREILSLPALAGEVAVAQKQQINDLSKRQEVLEQLKKFLKCPPRDLIQYIYILYSCRAIFFLKKTSCVSDAALLSHCKIFSKIDALISSGENLAHQLTIAKEKQERERETHKEYRAKMSEHAKKVELYEMNAPINLNIAKQREKNANLTEELELLRRLGDDSILKSIQAELFQLRNRQKCLEETIVLKQTELQNQNERHTQLRRETDTLHKRNKAQLTRLKRQLQEANSRNRRWNDEAFFLCCLPFIVVLLFFGWSKVRRRNTPPGPFGLPLIGNLFQLGDSPHIALTEMAQVYGSVFCIRLGARKAIVLNSHDVVKEALARRSCHFSSRPPFHNFLISSNGGKSIAFGYSGPLHKRNKKLASRALHAVFSDVKRFNTVAQQETERFCRELIESTCGALDLTSYIRDLLINFSFRLVFGDNFKTNYAAEFQNIFKRSTAFIENNAVVNLLDFFPWLHFAFRKQCKALKASVRELMDFVGKVYNLQRHASVEDAGVNAAASLDKIIEEEI</sequence>
<dbReference type="PANTHER" id="PTHR24289">
    <property type="entry name" value="STEROID 17-ALPHA-HYDROXYLASE/17,20 LYASE"/>
    <property type="match status" value="1"/>
</dbReference>
<proteinExistence type="inferred from homology"/>